<evidence type="ECO:0000313" key="1">
    <source>
        <dbReference type="EMBL" id="SVA20717.1"/>
    </source>
</evidence>
<protein>
    <submittedName>
        <fullName evidence="1">Uncharacterized protein</fullName>
    </submittedName>
</protein>
<dbReference type="EMBL" id="UINC01005343">
    <property type="protein sequence ID" value="SVA20717.1"/>
    <property type="molecule type" value="Genomic_DNA"/>
</dbReference>
<organism evidence="1">
    <name type="scientific">marine metagenome</name>
    <dbReference type="NCBI Taxonomy" id="408172"/>
    <lineage>
        <taxon>unclassified sequences</taxon>
        <taxon>metagenomes</taxon>
        <taxon>ecological metagenomes</taxon>
    </lineage>
</organism>
<reference evidence="1" key="1">
    <citation type="submission" date="2018-05" db="EMBL/GenBank/DDBJ databases">
        <authorList>
            <person name="Lanie J.A."/>
            <person name="Ng W.-L."/>
            <person name="Kazmierczak K.M."/>
            <person name="Andrzejewski T.M."/>
            <person name="Davidsen T.M."/>
            <person name="Wayne K.J."/>
            <person name="Tettelin H."/>
            <person name="Glass J.I."/>
            <person name="Rusch D."/>
            <person name="Podicherti R."/>
            <person name="Tsui H.-C.T."/>
            <person name="Winkler M.E."/>
        </authorList>
    </citation>
    <scope>NUCLEOTIDE SEQUENCE</scope>
</reference>
<gene>
    <name evidence="1" type="ORF">METZ01_LOCUS73571</name>
</gene>
<dbReference type="AlphaFoldDB" id="A0A381U0C9"/>
<feature type="non-terminal residue" evidence="1">
    <location>
        <position position="41"/>
    </location>
</feature>
<name>A0A381U0C9_9ZZZZ</name>
<proteinExistence type="predicted"/>
<sequence length="41" mass="4476">MKLFIVGLVLFFGVHIIPITPFKPLLISRLGGGLYSGLFSL</sequence>
<accession>A0A381U0C9</accession>